<feature type="domain" description="Reverse transcriptase zinc-binding" evidence="1">
    <location>
        <begin position="2"/>
        <end position="31"/>
    </location>
</feature>
<dbReference type="Proteomes" id="UP000015105">
    <property type="component" value="Chromosome 6D"/>
</dbReference>
<keyword evidence="3" id="KW-1185">Reference proteome</keyword>
<dbReference type="EnsemblPlants" id="AET6Gv20370600.1">
    <property type="protein sequence ID" value="AET6Gv20370600.1"/>
    <property type="gene ID" value="AET6Gv20370600"/>
</dbReference>
<proteinExistence type="predicted"/>
<evidence type="ECO:0000313" key="3">
    <source>
        <dbReference type="Proteomes" id="UP000015105"/>
    </source>
</evidence>
<reference evidence="3" key="1">
    <citation type="journal article" date="2014" name="Science">
        <title>Ancient hybridizations among the ancestral genomes of bread wheat.</title>
        <authorList>
            <consortium name="International Wheat Genome Sequencing Consortium,"/>
            <person name="Marcussen T."/>
            <person name="Sandve S.R."/>
            <person name="Heier L."/>
            <person name="Spannagl M."/>
            <person name="Pfeifer M."/>
            <person name="Jakobsen K.S."/>
            <person name="Wulff B.B."/>
            <person name="Steuernagel B."/>
            <person name="Mayer K.F."/>
            <person name="Olsen O.A."/>
        </authorList>
    </citation>
    <scope>NUCLEOTIDE SEQUENCE [LARGE SCALE GENOMIC DNA]</scope>
    <source>
        <strain evidence="3">cv. AL8/78</strain>
    </source>
</reference>
<reference evidence="2" key="5">
    <citation type="journal article" date="2021" name="G3 (Bethesda)">
        <title>Aegilops tauschii genome assembly Aet v5.0 features greater sequence contiguity and improved annotation.</title>
        <authorList>
            <person name="Wang L."/>
            <person name="Zhu T."/>
            <person name="Rodriguez J.C."/>
            <person name="Deal K.R."/>
            <person name="Dubcovsky J."/>
            <person name="McGuire P.E."/>
            <person name="Lux T."/>
            <person name="Spannagl M."/>
            <person name="Mayer K.F.X."/>
            <person name="Baldrich P."/>
            <person name="Meyers B.C."/>
            <person name="Huo N."/>
            <person name="Gu Y.Q."/>
            <person name="Zhou H."/>
            <person name="Devos K.M."/>
            <person name="Bennetzen J.L."/>
            <person name="Unver T."/>
            <person name="Budak H."/>
            <person name="Gulick P.J."/>
            <person name="Galiba G."/>
            <person name="Kalapos B."/>
            <person name="Nelson D.R."/>
            <person name="Li P."/>
            <person name="You F.M."/>
            <person name="Luo M.C."/>
            <person name="Dvorak J."/>
        </authorList>
    </citation>
    <scope>NUCLEOTIDE SEQUENCE [LARGE SCALE GENOMIC DNA]</scope>
    <source>
        <strain evidence="2">cv. AL8/78</strain>
    </source>
</reference>
<evidence type="ECO:0000313" key="2">
    <source>
        <dbReference type="EnsemblPlants" id="AET6Gv20370600.1"/>
    </source>
</evidence>
<reference evidence="3" key="2">
    <citation type="journal article" date="2017" name="Nat. Plants">
        <title>The Aegilops tauschii genome reveals multiple impacts of transposons.</title>
        <authorList>
            <person name="Zhao G."/>
            <person name="Zou C."/>
            <person name="Li K."/>
            <person name="Wang K."/>
            <person name="Li T."/>
            <person name="Gao L."/>
            <person name="Zhang X."/>
            <person name="Wang H."/>
            <person name="Yang Z."/>
            <person name="Liu X."/>
            <person name="Jiang W."/>
            <person name="Mao L."/>
            <person name="Kong X."/>
            <person name="Jiao Y."/>
            <person name="Jia J."/>
        </authorList>
    </citation>
    <scope>NUCLEOTIDE SEQUENCE [LARGE SCALE GENOMIC DNA]</scope>
    <source>
        <strain evidence="3">cv. AL8/78</strain>
    </source>
</reference>
<evidence type="ECO:0000259" key="1">
    <source>
        <dbReference type="Pfam" id="PF13966"/>
    </source>
</evidence>
<name>A0A453NGM3_AEGTS</name>
<reference evidence="2" key="4">
    <citation type="submission" date="2019-03" db="UniProtKB">
        <authorList>
            <consortium name="EnsemblPlants"/>
        </authorList>
    </citation>
    <scope>IDENTIFICATION</scope>
</reference>
<reference evidence="2" key="3">
    <citation type="journal article" date="2017" name="Nature">
        <title>Genome sequence of the progenitor of the wheat D genome Aegilops tauschii.</title>
        <authorList>
            <person name="Luo M.C."/>
            <person name="Gu Y.Q."/>
            <person name="Puiu D."/>
            <person name="Wang H."/>
            <person name="Twardziok S.O."/>
            <person name="Deal K.R."/>
            <person name="Huo N."/>
            <person name="Zhu T."/>
            <person name="Wang L."/>
            <person name="Wang Y."/>
            <person name="McGuire P.E."/>
            <person name="Liu S."/>
            <person name="Long H."/>
            <person name="Ramasamy R.K."/>
            <person name="Rodriguez J.C."/>
            <person name="Van S.L."/>
            <person name="Yuan L."/>
            <person name="Wang Z."/>
            <person name="Xia Z."/>
            <person name="Xiao L."/>
            <person name="Anderson O.D."/>
            <person name="Ouyang S."/>
            <person name="Liang Y."/>
            <person name="Zimin A.V."/>
            <person name="Pertea G."/>
            <person name="Qi P."/>
            <person name="Bennetzen J.L."/>
            <person name="Dai X."/>
            <person name="Dawson M.W."/>
            <person name="Muller H.G."/>
            <person name="Kugler K."/>
            <person name="Rivarola-Duarte L."/>
            <person name="Spannagl M."/>
            <person name="Mayer K.F.X."/>
            <person name="Lu F.H."/>
            <person name="Bevan M.W."/>
            <person name="Leroy P."/>
            <person name="Li P."/>
            <person name="You F.M."/>
            <person name="Sun Q."/>
            <person name="Liu Z."/>
            <person name="Lyons E."/>
            <person name="Wicker T."/>
            <person name="Salzberg S.L."/>
            <person name="Devos K.M."/>
            <person name="Dvorak J."/>
        </authorList>
    </citation>
    <scope>NUCLEOTIDE SEQUENCE [LARGE SCALE GENOMIC DNA]</scope>
    <source>
        <strain evidence="2">cv. AL8/78</strain>
    </source>
</reference>
<accession>A0A453NGM3</accession>
<sequence>MQHHPCCLLCDQAPETMRHLLMDCTFARQTWHEVLTWLGVQIPTPNNEATLMDWWLRSTQAATTLQCKALASVTETSSLDDLEAQ</sequence>
<organism evidence="2 3">
    <name type="scientific">Aegilops tauschii subsp. strangulata</name>
    <name type="common">Goatgrass</name>
    <dbReference type="NCBI Taxonomy" id="200361"/>
    <lineage>
        <taxon>Eukaryota</taxon>
        <taxon>Viridiplantae</taxon>
        <taxon>Streptophyta</taxon>
        <taxon>Embryophyta</taxon>
        <taxon>Tracheophyta</taxon>
        <taxon>Spermatophyta</taxon>
        <taxon>Magnoliopsida</taxon>
        <taxon>Liliopsida</taxon>
        <taxon>Poales</taxon>
        <taxon>Poaceae</taxon>
        <taxon>BOP clade</taxon>
        <taxon>Pooideae</taxon>
        <taxon>Triticodae</taxon>
        <taxon>Triticeae</taxon>
        <taxon>Triticinae</taxon>
        <taxon>Aegilops</taxon>
    </lineage>
</organism>
<dbReference type="Pfam" id="PF13966">
    <property type="entry name" value="zf-RVT"/>
    <property type="match status" value="1"/>
</dbReference>
<protein>
    <recommendedName>
        <fullName evidence="1">Reverse transcriptase zinc-binding domain-containing protein</fullName>
    </recommendedName>
</protein>
<dbReference type="AlphaFoldDB" id="A0A453NGM3"/>
<dbReference type="InterPro" id="IPR026960">
    <property type="entry name" value="RVT-Znf"/>
</dbReference>
<dbReference type="Gramene" id="AET6Gv20370600.1">
    <property type="protein sequence ID" value="AET6Gv20370600.1"/>
    <property type="gene ID" value="AET6Gv20370600"/>
</dbReference>